<dbReference type="GO" id="GO:0004843">
    <property type="term" value="F:cysteine-type deubiquitinase activity"/>
    <property type="evidence" value="ECO:0007669"/>
    <property type="project" value="UniProtKB-EC"/>
</dbReference>
<dbReference type="Proteomes" id="UP000270296">
    <property type="component" value="Unassembled WGS sequence"/>
</dbReference>
<sequence length="379" mass="43106">MFRKPQQICYGVNAETTATFQQVKECLDEITGLSNSEVEFYQINEYGFACSYGITEEIHVLGPVNCVYAMELPTLPAGTPYGEELILIVCNIVQFSDRSKPFRRFGGPFVVNVQRDIPYDELLMLILKETHLSLKSNVHLQVKRMATDYKTAFFAYAVLIGFSPQIVLLKMLDLFILDECNESRYIPPDVALPFYVEVVDRFVVCDEDPVAEHQSAVVMKQGIGTSSTQTLIDCITRYTKPEILPWYCPGCREYKEEAEKRILFCWLPDVLIFHLQRFKQADSTHLIKLDARVEFPLTDLNLNQFTNQNSDYKDAYKQAGRISSFGKSGFGKLYSNSRENNNVYDLFATCNHHGDSPDAGHYTGILTVNFGSLHDLHGS</sequence>
<keyword evidence="3" id="KW-0472">Membrane</keyword>
<protein>
    <recommendedName>
        <fullName evidence="2">ubiquitinyl hydrolase 1</fullName>
        <ecNumber evidence="2">3.4.19.12</ecNumber>
    </recommendedName>
</protein>
<dbReference type="InterPro" id="IPR050185">
    <property type="entry name" value="Ub_carboxyl-term_hydrolase"/>
</dbReference>
<dbReference type="Pfam" id="PF00443">
    <property type="entry name" value="UCH"/>
    <property type="match status" value="1"/>
</dbReference>
<evidence type="ECO:0000313" key="5">
    <source>
        <dbReference type="EMBL" id="VDO79329.1"/>
    </source>
</evidence>
<name>A0A3P7YQ46_9BILA</name>
<dbReference type="EMBL" id="UZAM01000103">
    <property type="protein sequence ID" value="VDO79329.1"/>
    <property type="molecule type" value="Genomic_DNA"/>
</dbReference>
<dbReference type="InterPro" id="IPR018200">
    <property type="entry name" value="USP_CS"/>
</dbReference>
<dbReference type="OrthoDB" id="265776at2759"/>
<gene>
    <name evidence="5" type="ORF">SBAD_LOCUS76</name>
</gene>
<dbReference type="PANTHER" id="PTHR21646">
    <property type="entry name" value="UBIQUITIN CARBOXYL-TERMINAL HYDROLASE"/>
    <property type="match status" value="1"/>
</dbReference>
<dbReference type="EC" id="3.4.19.12" evidence="2"/>
<evidence type="ECO:0000313" key="6">
    <source>
        <dbReference type="Proteomes" id="UP000270296"/>
    </source>
</evidence>
<keyword evidence="6" id="KW-1185">Reference proteome</keyword>
<evidence type="ECO:0000259" key="4">
    <source>
        <dbReference type="PROSITE" id="PS50235"/>
    </source>
</evidence>
<keyword evidence="3" id="KW-0812">Transmembrane</keyword>
<organism evidence="5 6">
    <name type="scientific">Soboliphyme baturini</name>
    <dbReference type="NCBI Taxonomy" id="241478"/>
    <lineage>
        <taxon>Eukaryota</taxon>
        <taxon>Metazoa</taxon>
        <taxon>Ecdysozoa</taxon>
        <taxon>Nematoda</taxon>
        <taxon>Enoplea</taxon>
        <taxon>Dorylaimia</taxon>
        <taxon>Dioctophymatida</taxon>
        <taxon>Dioctophymatoidea</taxon>
        <taxon>Soboliphymatidae</taxon>
        <taxon>Soboliphyme</taxon>
    </lineage>
</organism>
<proteinExistence type="predicted"/>
<keyword evidence="3" id="KW-1133">Transmembrane helix</keyword>
<evidence type="ECO:0000256" key="1">
    <source>
        <dbReference type="ARBA" id="ARBA00000707"/>
    </source>
</evidence>
<reference evidence="5 6" key="1">
    <citation type="submission" date="2018-11" db="EMBL/GenBank/DDBJ databases">
        <authorList>
            <consortium name="Pathogen Informatics"/>
        </authorList>
    </citation>
    <scope>NUCLEOTIDE SEQUENCE [LARGE SCALE GENOMIC DNA]</scope>
</reference>
<feature type="transmembrane region" description="Helical" evidence="3">
    <location>
        <begin position="153"/>
        <end position="177"/>
    </location>
</feature>
<accession>A0A3P7YQ46</accession>
<dbReference type="AlphaFoldDB" id="A0A3P7YQ46"/>
<dbReference type="InterPro" id="IPR001394">
    <property type="entry name" value="Peptidase_C19_UCH"/>
</dbReference>
<comment type="catalytic activity">
    <reaction evidence="1">
        <text>Thiol-dependent hydrolysis of ester, thioester, amide, peptide and isopeptide bonds formed by the C-terminal Gly of ubiquitin (a 76-residue protein attached to proteins as an intracellular targeting signal).</text>
        <dbReference type="EC" id="3.4.19.12"/>
    </reaction>
</comment>
<feature type="domain" description="USP" evidence="4">
    <location>
        <begin position="1"/>
        <end position="379"/>
    </location>
</feature>
<dbReference type="InterPro" id="IPR028889">
    <property type="entry name" value="USP"/>
</dbReference>
<dbReference type="InterPro" id="IPR038765">
    <property type="entry name" value="Papain-like_cys_pep_sf"/>
</dbReference>
<dbReference type="GO" id="GO:0016579">
    <property type="term" value="P:protein deubiquitination"/>
    <property type="evidence" value="ECO:0007669"/>
    <property type="project" value="InterPro"/>
</dbReference>
<dbReference type="PROSITE" id="PS00973">
    <property type="entry name" value="USP_2"/>
    <property type="match status" value="1"/>
</dbReference>
<evidence type="ECO:0000256" key="3">
    <source>
        <dbReference type="SAM" id="Phobius"/>
    </source>
</evidence>
<dbReference type="PROSITE" id="PS50235">
    <property type="entry name" value="USP_3"/>
    <property type="match status" value="1"/>
</dbReference>
<dbReference type="SUPFAM" id="SSF54001">
    <property type="entry name" value="Cysteine proteinases"/>
    <property type="match status" value="1"/>
</dbReference>
<dbReference type="Gene3D" id="3.90.70.10">
    <property type="entry name" value="Cysteine proteinases"/>
    <property type="match status" value="1"/>
</dbReference>
<evidence type="ECO:0000256" key="2">
    <source>
        <dbReference type="ARBA" id="ARBA00012759"/>
    </source>
</evidence>